<evidence type="ECO:0000256" key="1">
    <source>
        <dbReference type="SAM" id="Phobius"/>
    </source>
</evidence>
<dbReference type="Proteomes" id="UP000277212">
    <property type="component" value="Unassembled WGS sequence"/>
</dbReference>
<dbReference type="InterPro" id="IPR025363">
    <property type="entry name" value="DUF4267"/>
</dbReference>
<dbReference type="OrthoDB" id="2989864at2759"/>
<evidence type="ECO:0000313" key="2">
    <source>
        <dbReference type="EMBL" id="RMJ15205.1"/>
    </source>
</evidence>
<reference evidence="2 3" key="1">
    <citation type="submission" date="2017-06" db="EMBL/GenBank/DDBJ databases">
        <title>Comparative genomic analysis of Ambrosia Fusariam Clade fungi.</title>
        <authorList>
            <person name="Stajich J.E."/>
            <person name="Carrillo J."/>
            <person name="Kijimoto T."/>
            <person name="Eskalen A."/>
            <person name="O'Donnell K."/>
            <person name="Kasson M."/>
        </authorList>
    </citation>
    <scope>NUCLEOTIDE SEQUENCE [LARGE SCALE GENOMIC DNA]</scope>
    <source>
        <strain evidence="2">UCR3666</strain>
    </source>
</reference>
<protein>
    <submittedName>
        <fullName evidence="2">Uncharacterized protein</fullName>
    </submittedName>
</protein>
<keyword evidence="3" id="KW-1185">Reference proteome</keyword>
<accession>A0A3M2SDB5</accession>
<evidence type="ECO:0000313" key="3">
    <source>
        <dbReference type="Proteomes" id="UP000277212"/>
    </source>
</evidence>
<sequence>MFQNFRYNHIPALLLATALCYPSIAAIFLSPSTVLLSHGLPPHIASSKEAWIVDAAGNARMLCLGGLMLYFYRRGDYRVLDTILASASTVGIVECIALWDIGNRTILVLRFIIMFVFSVLGAAQTTQLP</sequence>
<keyword evidence="1" id="KW-0472">Membrane</keyword>
<organism evidence="2 3">
    <name type="scientific">Fusarium kuroshium</name>
    <dbReference type="NCBI Taxonomy" id="2010991"/>
    <lineage>
        <taxon>Eukaryota</taxon>
        <taxon>Fungi</taxon>
        <taxon>Dikarya</taxon>
        <taxon>Ascomycota</taxon>
        <taxon>Pezizomycotina</taxon>
        <taxon>Sordariomycetes</taxon>
        <taxon>Hypocreomycetidae</taxon>
        <taxon>Hypocreales</taxon>
        <taxon>Nectriaceae</taxon>
        <taxon>Fusarium</taxon>
        <taxon>Fusarium solani species complex</taxon>
    </lineage>
</organism>
<dbReference type="Pfam" id="PF14087">
    <property type="entry name" value="DUF4267"/>
    <property type="match status" value="1"/>
</dbReference>
<keyword evidence="1" id="KW-0812">Transmembrane</keyword>
<keyword evidence="1" id="KW-1133">Transmembrane helix</keyword>
<comment type="caution">
    <text evidence="2">The sequence shown here is derived from an EMBL/GenBank/DDBJ whole genome shotgun (WGS) entry which is preliminary data.</text>
</comment>
<feature type="transmembrane region" description="Helical" evidence="1">
    <location>
        <begin position="50"/>
        <end position="72"/>
    </location>
</feature>
<proteinExistence type="predicted"/>
<gene>
    <name evidence="2" type="ORF">CDV36_005116</name>
</gene>
<dbReference type="AlphaFoldDB" id="A0A3M2SDB5"/>
<dbReference type="EMBL" id="NKUJ01000069">
    <property type="protein sequence ID" value="RMJ15205.1"/>
    <property type="molecule type" value="Genomic_DNA"/>
</dbReference>
<feature type="transmembrane region" description="Helical" evidence="1">
    <location>
        <begin position="12"/>
        <end position="30"/>
    </location>
</feature>
<feature type="transmembrane region" description="Helical" evidence="1">
    <location>
        <begin position="105"/>
        <end position="123"/>
    </location>
</feature>
<name>A0A3M2SDB5_9HYPO</name>